<organism evidence="1">
    <name type="scientific">Fusarium oxysporum f. sp. cepae</name>
    <dbReference type="NCBI Taxonomy" id="396571"/>
    <lineage>
        <taxon>Eukaryota</taxon>
        <taxon>Fungi</taxon>
        <taxon>Dikarya</taxon>
        <taxon>Ascomycota</taxon>
        <taxon>Pezizomycotina</taxon>
        <taxon>Sordariomycetes</taxon>
        <taxon>Hypocreomycetidae</taxon>
        <taxon>Hypocreales</taxon>
        <taxon>Nectriaceae</taxon>
        <taxon>Fusarium</taxon>
        <taxon>Fusarium oxysporum species complex</taxon>
    </lineage>
</organism>
<reference evidence="1" key="1">
    <citation type="journal article" date="2018" name="Sci. Rep.">
        <title>Characterisation of pathogen-specific regions and novel effector candidates in Fusarium oxysporum f. sp. cepae.</title>
        <authorList>
            <person name="Armitage A.D."/>
            <person name="Taylor A."/>
            <person name="Sobczyk M.K."/>
            <person name="Baxter L."/>
            <person name="Greenfield B.P."/>
            <person name="Bates H.J."/>
            <person name="Wilson F."/>
            <person name="Jackson A.C."/>
            <person name="Ott S."/>
            <person name="Harrison R.J."/>
            <person name="Clarkson J.P."/>
        </authorList>
    </citation>
    <scope>NUCLEOTIDE SEQUENCE [LARGE SCALE GENOMIC DNA]</scope>
    <source>
        <strain evidence="1">FoC_Fus2</strain>
    </source>
</reference>
<name>A0A3L6NFB8_FUSOX</name>
<proteinExistence type="predicted"/>
<protein>
    <submittedName>
        <fullName evidence="1">Uncharacterized protein</fullName>
    </submittedName>
</protein>
<sequence>MVFDIYRLGFRFLQQLVLINRTGSDHVLRSGNPGNQGGLYYLPSDGLSHWSEDNALHNLADTIEDQLSHLRYFASLAPSGYNPKCIYGDEEYENINEIFPNHYGATQVSFLKSLVIDMMCHLRQLGEMCIFPNGHHFYRGK</sequence>
<dbReference type="Proteomes" id="UP000270866">
    <property type="component" value="Chromosome 8"/>
</dbReference>
<dbReference type="EMBL" id="MRCU01000006">
    <property type="protein sequence ID" value="RKK15930.1"/>
    <property type="molecule type" value="Genomic_DNA"/>
</dbReference>
<comment type="caution">
    <text evidence="1">The sequence shown here is derived from an EMBL/GenBank/DDBJ whole genome shotgun (WGS) entry which is preliminary data.</text>
</comment>
<dbReference type="AlphaFoldDB" id="A0A3L6NFB8"/>
<evidence type="ECO:0000313" key="1">
    <source>
        <dbReference type="EMBL" id="RKK15930.1"/>
    </source>
</evidence>
<accession>A0A3L6NFB8</accession>
<gene>
    <name evidence="1" type="ORF">BFJ65_g9507</name>
</gene>